<dbReference type="Bgee" id="ENSACAG00000006457">
    <property type="expression patterns" value="Expressed in lung"/>
</dbReference>
<feature type="transmembrane region" description="Helical" evidence="9">
    <location>
        <begin position="54"/>
        <end position="78"/>
    </location>
</feature>
<dbReference type="GO" id="GO:0008519">
    <property type="term" value="F:ammonium channel activity"/>
    <property type="evidence" value="ECO:0000318"/>
    <property type="project" value="GO_Central"/>
</dbReference>
<feature type="transmembrane region" description="Helical" evidence="9">
    <location>
        <begin position="280"/>
        <end position="299"/>
    </location>
</feature>
<gene>
    <name evidence="11" type="primary">LOC100563017</name>
</gene>
<dbReference type="Ensembl" id="ENSACAT00000006444.3">
    <property type="protein sequence ID" value="ENSACAP00000006304.3"/>
    <property type="gene ID" value="ENSACAG00000006457.3"/>
</dbReference>
<feature type="transmembrane region" description="Helical" evidence="9">
    <location>
        <begin position="12"/>
        <end position="34"/>
    </location>
</feature>
<keyword evidence="5 9" id="KW-1133">Transmembrane helix</keyword>
<evidence type="ECO:0000256" key="9">
    <source>
        <dbReference type="SAM" id="Phobius"/>
    </source>
</evidence>
<dbReference type="STRING" id="28377.ENSACAP00000006304"/>
<reference evidence="11" key="3">
    <citation type="submission" date="2025-09" db="UniProtKB">
        <authorList>
            <consortium name="Ensembl"/>
        </authorList>
    </citation>
    <scope>IDENTIFICATION</scope>
</reference>
<dbReference type="eggNOG" id="KOG3796">
    <property type="taxonomic scope" value="Eukaryota"/>
</dbReference>
<dbReference type="HOGENOM" id="CLU_021386_1_0_1"/>
<feature type="transmembrane region" description="Helical" evidence="9">
    <location>
        <begin position="249"/>
        <end position="268"/>
    </location>
</feature>
<evidence type="ECO:0000256" key="6">
    <source>
        <dbReference type="ARBA" id="ARBA00023136"/>
    </source>
</evidence>
<proteinExistence type="inferred from homology"/>
<evidence type="ECO:0000313" key="11">
    <source>
        <dbReference type="Ensembl" id="ENSACAP00000006304.3"/>
    </source>
</evidence>
<dbReference type="RefSeq" id="XP_062835140.1">
    <property type="nucleotide sequence ID" value="XM_062979070.1"/>
</dbReference>
<dbReference type="GeneID" id="100563017"/>
<evidence type="ECO:0000256" key="7">
    <source>
        <dbReference type="ARBA" id="ARBA00023177"/>
    </source>
</evidence>
<dbReference type="InterPro" id="IPR029020">
    <property type="entry name" value="Ammonium/urea_transptr"/>
</dbReference>
<evidence type="ECO:0000256" key="1">
    <source>
        <dbReference type="ARBA" id="ARBA00004141"/>
    </source>
</evidence>
<keyword evidence="8" id="KW-0325">Glycoprotein</keyword>
<evidence type="ECO:0000256" key="8">
    <source>
        <dbReference type="ARBA" id="ARBA00023180"/>
    </source>
</evidence>
<keyword evidence="12" id="KW-1185">Reference proteome</keyword>
<keyword evidence="6 9" id="KW-0472">Membrane</keyword>
<dbReference type="PANTHER" id="PTHR11730">
    <property type="entry name" value="AMMONIUM TRANSPORTER"/>
    <property type="match status" value="1"/>
</dbReference>
<evidence type="ECO:0000256" key="4">
    <source>
        <dbReference type="ARBA" id="ARBA00022692"/>
    </source>
</evidence>
<feature type="domain" description="Ammonium transporter AmtB-like" evidence="10">
    <location>
        <begin position="25"/>
        <end position="430"/>
    </location>
</feature>
<feature type="transmembrane region" description="Helical" evidence="9">
    <location>
        <begin position="120"/>
        <end position="142"/>
    </location>
</feature>
<reference evidence="11 12" key="1">
    <citation type="submission" date="2009-12" db="EMBL/GenBank/DDBJ databases">
        <title>The Genome Sequence of Anolis carolinensis (Green Anole Lizard).</title>
        <authorList>
            <consortium name="The Genome Sequencing Platform"/>
            <person name="Di Palma F."/>
            <person name="Alfoldi J."/>
            <person name="Heiman D."/>
            <person name="Young S."/>
            <person name="Grabherr M."/>
            <person name="Johnson J."/>
            <person name="Lander E.S."/>
            <person name="Lindblad-Toh K."/>
        </authorList>
    </citation>
    <scope>NUCLEOTIDE SEQUENCE [LARGE SCALE GENOMIC DNA]</scope>
    <source>
        <strain evidence="11 12">JBL SC #1</strain>
    </source>
</reference>
<dbReference type="InterPro" id="IPR002229">
    <property type="entry name" value="RhesusRHD"/>
</dbReference>
<evidence type="ECO:0000256" key="5">
    <source>
        <dbReference type="ARBA" id="ARBA00022989"/>
    </source>
</evidence>
<comment type="subcellular location">
    <subcellularLocation>
        <location evidence="1">Membrane</location>
        <topology evidence="1">Multi-pass membrane protein</topology>
    </subcellularLocation>
</comment>
<name>G1KFD8_ANOCA</name>
<dbReference type="Proteomes" id="UP000001646">
    <property type="component" value="Chromosome 4"/>
</dbReference>
<sequence length="487" mass="52697">MSRVFSTSLRCRLPFLLFLFQTSLLLVFLLFVTYDEHTDAAAQPSHVDHAANQLYAIFSLFQDIQLMLLVGLGLLLAFMKGYGFSAVANNFLLANFSTQWALVIQGFVHHSQNGKIRLGLYNILTAEFAAVTVLISAGAILGRTSSIQLLLMSLCEIPLYVACEWVTVSYLQAVDVGGTITLHVFACYFGLGASIALYRPGLRLGHPKETPSYISDLLSLVGTVFLWVFWPSFVAVLVQPGDAQHRAVLHTWITLSASAVISFATSSLLEKEGKLNVAHLQNATLAGGVAIGAVANMAITPAGAFILGIISSLVCILGFKYMTPFLATKVRIQDQCGIHNLHGLPGLIGAVGGIIAILLVPDEAYGHQLYQVFPPRAPPLRNITMEATSVGENLARSASQQALFQAAGLGVSFLMSLLGGFLTGLLLKLPFLAQPPDHLCFDDSLYFQIQEPMKALSLDQESGDFRLPLKLHISSPCDGKAEMKQEN</sequence>
<feature type="transmembrane region" description="Helical" evidence="9">
    <location>
        <begin position="149"/>
        <end position="168"/>
    </location>
</feature>
<accession>G1KFD8</accession>
<evidence type="ECO:0000313" key="12">
    <source>
        <dbReference type="Proteomes" id="UP000001646"/>
    </source>
</evidence>
<evidence type="ECO:0000259" key="10">
    <source>
        <dbReference type="Pfam" id="PF00909"/>
    </source>
</evidence>
<feature type="transmembrane region" description="Helical" evidence="9">
    <location>
        <begin position="90"/>
        <end position="108"/>
    </location>
</feature>
<feature type="transmembrane region" description="Helical" evidence="9">
    <location>
        <begin position="402"/>
        <end position="427"/>
    </location>
</feature>
<keyword evidence="7" id="KW-0924">Ammonia transport</keyword>
<dbReference type="PRINTS" id="PR00342">
    <property type="entry name" value="RHESUSRHD"/>
</dbReference>
<feature type="transmembrane region" description="Helical" evidence="9">
    <location>
        <begin position="180"/>
        <end position="198"/>
    </location>
</feature>
<dbReference type="GO" id="GO:0097272">
    <property type="term" value="P:ammonium homeostasis"/>
    <property type="evidence" value="ECO:0000318"/>
    <property type="project" value="GO_Central"/>
</dbReference>
<dbReference type="Pfam" id="PF00909">
    <property type="entry name" value="Ammonium_transp"/>
    <property type="match status" value="1"/>
</dbReference>
<evidence type="ECO:0000256" key="2">
    <source>
        <dbReference type="ARBA" id="ARBA00011036"/>
    </source>
</evidence>
<organism evidence="11 12">
    <name type="scientific">Anolis carolinensis</name>
    <name type="common">Green anole</name>
    <name type="synonym">American chameleon</name>
    <dbReference type="NCBI Taxonomy" id="28377"/>
    <lineage>
        <taxon>Eukaryota</taxon>
        <taxon>Metazoa</taxon>
        <taxon>Chordata</taxon>
        <taxon>Craniata</taxon>
        <taxon>Vertebrata</taxon>
        <taxon>Euteleostomi</taxon>
        <taxon>Lepidosauria</taxon>
        <taxon>Squamata</taxon>
        <taxon>Bifurcata</taxon>
        <taxon>Unidentata</taxon>
        <taxon>Episquamata</taxon>
        <taxon>Toxicofera</taxon>
        <taxon>Iguania</taxon>
        <taxon>Dactyloidae</taxon>
        <taxon>Anolis</taxon>
    </lineage>
</organism>
<dbReference type="InParanoid" id="G1KFD8"/>
<dbReference type="GO" id="GO:0005886">
    <property type="term" value="C:plasma membrane"/>
    <property type="evidence" value="ECO:0000318"/>
    <property type="project" value="GO_Central"/>
</dbReference>
<dbReference type="GO" id="GO:0072488">
    <property type="term" value="P:ammonium transmembrane transport"/>
    <property type="evidence" value="ECO:0000318"/>
    <property type="project" value="GO_Central"/>
</dbReference>
<dbReference type="InterPro" id="IPR024041">
    <property type="entry name" value="NH4_transpt_AmtB-like_dom"/>
</dbReference>
<comment type="similarity">
    <text evidence="2">Belongs to the ammonium transporter (TC 2.A.49) family. Rh subfamily.</text>
</comment>
<feature type="transmembrane region" description="Helical" evidence="9">
    <location>
        <begin position="218"/>
        <end position="237"/>
    </location>
</feature>
<reference evidence="11" key="2">
    <citation type="submission" date="2025-08" db="UniProtKB">
        <authorList>
            <consortium name="Ensembl"/>
        </authorList>
    </citation>
    <scope>IDENTIFICATION</scope>
</reference>
<keyword evidence="4 9" id="KW-0812">Transmembrane</keyword>
<protein>
    <recommendedName>
        <fullName evidence="10">Ammonium transporter AmtB-like domain-containing protein</fullName>
    </recommendedName>
</protein>
<dbReference type="SUPFAM" id="SSF111352">
    <property type="entry name" value="Ammonium transporter"/>
    <property type="match status" value="1"/>
</dbReference>
<feature type="transmembrane region" description="Helical" evidence="9">
    <location>
        <begin position="343"/>
        <end position="360"/>
    </location>
</feature>
<dbReference type="GeneTree" id="ENSGT00950000182844"/>
<keyword evidence="3" id="KW-0813">Transport</keyword>
<feature type="transmembrane region" description="Helical" evidence="9">
    <location>
        <begin position="305"/>
        <end position="322"/>
    </location>
</feature>
<dbReference type="Gene3D" id="1.10.3430.10">
    <property type="entry name" value="Ammonium transporter AmtB like domains"/>
    <property type="match status" value="1"/>
</dbReference>
<dbReference type="AlphaFoldDB" id="G1KFD8"/>
<dbReference type="PANTHER" id="PTHR11730:SF48">
    <property type="entry name" value="AMMONIUM TRANSPORTER AMTB-LIKE DOMAIN-CONTAINING PROTEIN"/>
    <property type="match status" value="1"/>
</dbReference>
<evidence type="ECO:0000256" key="3">
    <source>
        <dbReference type="ARBA" id="ARBA00022448"/>
    </source>
</evidence>
<dbReference type="FunFam" id="1.10.3430.10:FF:000001">
    <property type="entry name" value="Ammonium transporter Rh type C"/>
    <property type="match status" value="1"/>
</dbReference>